<feature type="chain" id="PRO_5035465947" evidence="1">
    <location>
        <begin position="27"/>
        <end position="337"/>
    </location>
</feature>
<dbReference type="AlphaFoldDB" id="A0A8J9T238"/>
<protein>
    <submittedName>
        <fullName evidence="2">Uncharacterized protein</fullName>
    </submittedName>
</protein>
<reference evidence="2" key="1">
    <citation type="submission" date="2022-02" db="EMBL/GenBank/DDBJ databases">
        <authorList>
            <person name="Giguere J D."/>
        </authorList>
    </citation>
    <scope>NUCLEOTIDE SEQUENCE</scope>
    <source>
        <strain evidence="2">CCAP 1055/1</strain>
    </source>
</reference>
<organism evidence="2">
    <name type="scientific">Phaeodactylum tricornutum</name>
    <name type="common">Diatom</name>
    <dbReference type="NCBI Taxonomy" id="2850"/>
    <lineage>
        <taxon>Eukaryota</taxon>
        <taxon>Sar</taxon>
        <taxon>Stramenopiles</taxon>
        <taxon>Ochrophyta</taxon>
        <taxon>Bacillariophyta</taxon>
        <taxon>Bacillariophyceae</taxon>
        <taxon>Bacillariophycidae</taxon>
        <taxon>Naviculales</taxon>
        <taxon>Phaeodactylaceae</taxon>
        <taxon>Phaeodactylum</taxon>
    </lineage>
</organism>
<name>A0A8J9T238_PHATR</name>
<keyword evidence="1" id="KW-0732">Signal</keyword>
<accession>A0A8J9T238</accession>
<dbReference type="Proteomes" id="UP000836788">
    <property type="component" value="Chromosome 17"/>
</dbReference>
<dbReference type="EMBL" id="OU594958">
    <property type="protein sequence ID" value="CAG9282498.1"/>
    <property type="molecule type" value="Genomic_DNA"/>
</dbReference>
<evidence type="ECO:0000256" key="1">
    <source>
        <dbReference type="SAM" id="SignalP"/>
    </source>
</evidence>
<gene>
    <name evidence="2" type="ORF">PTTT1_LOCUS19826</name>
</gene>
<proteinExistence type="predicted"/>
<feature type="signal peptide" evidence="1">
    <location>
        <begin position="1"/>
        <end position="26"/>
    </location>
</feature>
<sequence>MRIPRGGPNVWFGVSWACSFLAFGAARSGTSSWSVNLPLQLARGGALKTTTSTANSKDDVSAYRTRQQLYLQSRSLLLRQALIGRGLDALDHDAGGGDEGGGKKRAKPVDWDCAVATEAHPKSCLYSFDAETGAKVLAPLDTTHWITLAALNRLRRTDPTKVEPLWHSQYNILSTWWHPSHVFSLYTYLTPLGAFVSFLLDSPLLLASTLLGFVLLSALVTLPVWEHLAQIIVTHPVIWQQWPSWGRFVHAALPLKLLLGQMAWKAVAQVFGRLYGRVRTHLIDWECQILETCIPVTILEDAEDEDDEEYASINVQLFDDDEFDYGDGEESDEFDDQ</sequence>
<evidence type="ECO:0000313" key="2">
    <source>
        <dbReference type="EMBL" id="CAG9282498.1"/>
    </source>
</evidence>